<gene>
    <name evidence="1" type="ORF">BCR38DRAFT_300251</name>
</gene>
<dbReference type="GeneID" id="63770757"/>
<keyword evidence="2" id="KW-1185">Reference proteome</keyword>
<evidence type="ECO:0000313" key="1">
    <source>
        <dbReference type="EMBL" id="ORY59296.1"/>
    </source>
</evidence>
<dbReference type="AlphaFoldDB" id="A0A1Y2DJF4"/>
<accession>A0A1Y2DJF4</accession>
<dbReference type="InParanoid" id="A0A1Y2DJF4"/>
<dbReference type="EMBL" id="MCFJ01000014">
    <property type="protein sequence ID" value="ORY59296.1"/>
    <property type="molecule type" value="Genomic_DNA"/>
</dbReference>
<feature type="non-terminal residue" evidence="1">
    <location>
        <position position="1"/>
    </location>
</feature>
<feature type="non-terminal residue" evidence="1">
    <location>
        <position position="63"/>
    </location>
</feature>
<reference evidence="1 2" key="1">
    <citation type="submission" date="2016-07" db="EMBL/GenBank/DDBJ databases">
        <title>Pervasive Adenine N6-methylation of Active Genes in Fungi.</title>
        <authorList>
            <consortium name="DOE Joint Genome Institute"/>
            <person name="Mondo S.J."/>
            <person name="Dannebaum R.O."/>
            <person name="Kuo R.C."/>
            <person name="Labutti K."/>
            <person name="Haridas S."/>
            <person name="Kuo A."/>
            <person name="Salamov A."/>
            <person name="Ahrendt S.R."/>
            <person name="Lipzen A."/>
            <person name="Sullivan W."/>
            <person name="Andreopoulos W.B."/>
            <person name="Clum A."/>
            <person name="Lindquist E."/>
            <person name="Daum C."/>
            <person name="Ramamoorthy G.K."/>
            <person name="Gryganskyi A."/>
            <person name="Culley D."/>
            <person name="Magnuson J.K."/>
            <person name="James T.Y."/>
            <person name="O'Malley M.A."/>
            <person name="Stajich J.E."/>
            <person name="Spatafora J.W."/>
            <person name="Visel A."/>
            <person name="Grigoriev I.V."/>
        </authorList>
    </citation>
    <scope>NUCLEOTIDE SEQUENCE [LARGE SCALE GENOMIC DNA]</scope>
    <source>
        <strain evidence="1 2">CBS 129021</strain>
    </source>
</reference>
<evidence type="ECO:0000313" key="2">
    <source>
        <dbReference type="Proteomes" id="UP000193689"/>
    </source>
</evidence>
<name>A0A1Y2DJF4_9PEZI</name>
<dbReference type="Proteomes" id="UP000193689">
    <property type="component" value="Unassembled WGS sequence"/>
</dbReference>
<dbReference type="OrthoDB" id="9991317at2759"/>
<sequence>PKDHPNRARQINTAGNILKERFSKMRARADLEEAIRVIRQAIKGTPEDYSYRAQFLSSLRNYL</sequence>
<dbReference type="RefSeq" id="XP_040711990.1">
    <property type="nucleotide sequence ID" value="XM_040854545.1"/>
</dbReference>
<proteinExistence type="predicted"/>
<protein>
    <submittedName>
        <fullName evidence="1">Uncharacterized protein</fullName>
    </submittedName>
</protein>
<comment type="caution">
    <text evidence="1">The sequence shown here is derived from an EMBL/GenBank/DDBJ whole genome shotgun (WGS) entry which is preliminary data.</text>
</comment>
<organism evidence="1 2">
    <name type="scientific">Pseudomassariella vexata</name>
    <dbReference type="NCBI Taxonomy" id="1141098"/>
    <lineage>
        <taxon>Eukaryota</taxon>
        <taxon>Fungi</taxon>
        <taxon>Dikarya</taxon>
        <taxon>Ascomycota</taxon>
        <taxon>Pezizomycotina</taxon>
        <taxon>Sordariomycetes</taxon>
        <taxon>Xylariomycetidae</taxon>
        <taxon>Amphisphaeriales</taxon>
        <taxon>Pseudomassariaceae</taxon>
        <taxon>Pseudomassariella</taxon>
    </lineage>
</organism>
<dbReference type="STRING" id="1141098.A0A1Y2DJF4"/>